<feature type="region of interest" description="Disordered" evidence="1">
    <location>
        <begin position="65"/>
        <end position="145"/>
    </location>
</feature>
<evidence type="ECO:0000313" key="2">
    <source>
        <dbReference type="EMBL" id="GHJ86996.1"/>
    </source>
</evidence>
<dbReference type="AlphaFoldDB" id="A0A8H3YGT8"/>
<accession>A0A8H3YGT8</accession>
<feature type="compositionally biased region" description="Polar residues" evidence="1">
    <location>
        <begin position="248"/>
        <end position="266"/>
    </location>
</feature>
<proteinExistence type="predicted"/>
<sequence length="486" mass="53550">MTREVATIPYAAFSAEPQEQQDRSLTRSMIKSAAKAHQGLISVFETTITKKRKLNSILSESHVLQPPKAVNGSDSHLDTTSKNQEQRVPRDRLGSSKSALPTFALYQESDRDIPGRRKPRKDAISAKRSNPLNGHSMDGDDEDSCPVAAEHTISTMPSPHLPKGSKPDRAKLSSAKFTINHEKNSYAVEDQSKSISGQFDITNFNYGGAVDSQDQSTRDSIRSKQNTAKLVANSNSGLRQTHKDATEGETQFTAGTQSYQAGTYESQVPGGTGRTDANVTALTTGTAETTSLTPRVDLPIINVSTLSLIQELPKMARSNTSPIISILAVVFEIGDLKELARRSGRRRLAGGHERDLKLCTIKVCQPGPSNRMALIDVNMWGDMAERICHGDYSLVKGDVVWLSNLQLKRESGNRDCSLQTMITPPSDYRIFYRTFPRKVTGGVDRRNCSAEARIDHVLTAIERMPSEPGTRRALSLAQWIKREWPS</sequence>
<dbReference type="EMBL" id="BLZA01000019">
    <property type="protein sequence ID" value="GHJ86996.1"/>
    <property type="molecule type" value="Genomic_DNA"/>
</dbReference>
<evidence type="ECO:0000256" key="1">
    <source>
        <dbReference type="SAM" id="MobiDB-lite"/>
    </source>
</evidence>
<comment type="caution">
    <text evidence="2">The sequence shown here is derived from an EMBL/GenBank/DDBJ whole genome shotgun (WGS) entry which is preliminary data.</text>
</comment>
<reference evidence="2" key="1">
    <citation type="submission" date="2020-07" db="EMBL/GenBank/DDBJ databases">
        <title>Draft Genome Sequence of a Deep-Sea Yeast, Naganishia (Cryptococcus) liquefaciens strain N6.</title>
        <authorList>
            <person name="Han Y.W."/>
            <person name="Kajitani R."/>
            <person name="Morimoto H."/>
            <person name="Parhat M."/>
            <person name="Tsubouchi H."/>
            <person name="Bakenova O."/>
            <person name="Ogata M."/>
            <person name="Argunhan B."/>
            <person name="Aoki R."/>
            <person name="Kajiwara S."/>
            <person name="Itoh T."/>
            <person name="Iwasaki H."/>
        </authorList>
    </citation>
    <scope>NUCLEOTIDE SEQUENCE</scope>
    <source>
        <strain evidence="2">N6</strain>
    </source>
</reference>
<dbReference type="OrthoDB" id="2592989at2759"/>
<feature type="region of interest" description="Disordered" evidence="1">
    <location>
        <begin position="1"/>
        <end position="27"/>
    </location>
</feature>
<dbReference type="Proteomes" id="UP000620104">
    <property type="component" value="Unassembled WGS sequence"/>
</dbReference>
<gene>
    <name evidence="2" type="ORF">NliqN6_3398</name>
</gene>
<evidence type="ECO:0000313" key="3">
    <source>
        <dbReference type="Proteomes" id="UP000620104"/>
    </source>
</evidence>
<feature type="compositionally biased region" description="Basic and acidic residues" evidence="1">
    <location>
        <begin position="108"/>
        <end position="125"/>
    </location>
</feature>
<organism evidence="2 3">
    <name type="scientific">Naganishia liquefaciens</name>
    <dbReference type="NCBI Taxonomy" id="104408"/>
    <lineage>
        <taxon>Eukaryota</taxon>
        <taxon>Fungi</taxon>
        <taxon>Dikarya</taxon>
        <taxon>Basidiomycota</taxon>
        <taxon>Agaricomycotina</taxon>
        <taxon>Tremellomycetes</taxon>
        <taxon>Filobasidiales</taxon>
        <taxon>Filobasidiaceae</taxon>
        <taxon>Naganishia</taxon>
    </lineage>
</organism>
<feature type="region of interest" description="Disordered" evidence="1">
    <location>
        <begin position="208"/>
        <end position="278"/>
    </location>
</feature>
<keyword evidence="3" id="KW-1185">Reference proteome</keyword>
<name>A0A8H3YGT8_9TREE</name>
<protein>
    <submittedName>
        <fullName evidence="2">Uncharacterized protein</fullName>
    </submittedName>
</protein>
<feature type="compositionally biased region" description="Basic and acidic residues" evidence="1">
    <location>
        <begin position="75"/>
        <end position="94"/>
    </location>
</feature>
<feature type="compositionally biased region" description="Polar residues" evidence="1">
    <location>
        <begin position="223"/>
        <end position="239"/>
    </location>
</feature>